<proteinExistence type="predicted"/>
<evidence type="ECO:0000256" key="1">
    <source>
        <dbReference type="SAM" id="Phobius"/>
    </source>
</evidence>
<dbReference type="Gene3D" id="2.60.120.1440">
    <property type="match status" value="1"/>
</dbReference>
<dbReference type="Proteomes" id="UP001501207">
    <property type="component" value="Unassembled WGS sequence"/>
</dbReference>
<dbReference type="InterPro" id="IPR032508">
    <property type="entry name" value="FecR_C"/>
</dbReference>
<dbReference type="EMBL" id="BAABFN010000006">
    <property type="protein sequence ID" value="GAA4315234.1"/>
    <property type="molecule type" value="Genomic_DNA"/>
</dbReference>
<dbReference type="Pfam" id="PF04773">
    <property type="entry name" value="FecR"/>
    <property type="match status" value="1"/>
</dbReference>
<dbReference type="RefSeq" id="WP_344980084.1">
    <property type="nucleotide sequence ID" value="NZ_BAABFN010000006.1"/>
</dbReference>
<evidence type="ECO:0000313" key="5">
    <source>
        <dbReference type="Proteomes" id="UP001501207"/>
    </source>
</evidence>
<name>A0ABP8G174_9BACT</name>
<evidence type="ECO:0000259" key="2">
    <source>
        <dbReference type="Pfam" id="PF04773"/>
    </source>
</evidence>
<feature type="domain" description="FecR protein" evidence="2">
    <location>
        <begin position="197"/>
        <end position="300"/>
    </location>
</feature>
<accession>A0ABP8G174</accession>
<comment type="caution">
    <text evidence="4">The sequence shown here is derived from an EMBL/GenBank/DDBJ whole genome shotgun (WGS) entry which is preliminary data.</text>
</comment>
<keyword evidence="1" id="KW-0472">Membrane</keyword>
<dbReference type="PANTHER" id="PTHR30273">
    <property type="entry name" value="PERIPLASMIC SIGNAL SENSOR AND SIGMA FACTOR ACTIVATOR FECR-RELATED"/>
    <property type="match status" value="1"/>
</dbReference>
<organism evidence="4 5">
    <name type="scientific">Compostibacter hankyongensis</name>
    <dbReference type="NCBI Taxonomy" id="1007089"/>
    <lineage>
        <taxon>Bacteria</taxon>
        <taxon>Pseudomonadati</taxon>
        <taxon>Bacteroidota</taxon>
        <taxon>Chitinophagia</taxon>
        <taxon>Chitinophagales</taxon>
        <taxon>Chitinophagaceae</taxon>
        <taxon>Compostibacter</taxon>
    </lineage>
</organism>
<reference evidence="5" key="1">
    <citation type="journal article" date="2019" name="Int. J. Syst. Evol. Microbiol.">
        <title>The Global Catalogue of Microorganisms (GCM) 10K type strain sequencing project: providing services to taxonomists for standard genome sequencing and annotation.</title>
        <authorList>
            <consortium name="The Broad Institute Genomics Platform"/>
            <consortium name="The Broad Institute Genome Sequencing Center for Infectious Disease"/>
            <person name="Wu L."/>
            <person name="Ma J."/>
        </authorList>
    </citation>
    <scope>NUCLEOTIDE SEQUENCE [LARGE SCALE GENOMIC DNA]</scope>
    <source>
        <strain evidence="5">JCM 17664</strain>
    </source>
</reference>
<dbReference type="Pfam" id="PF16344">
    <property type="entry name" value="FecR_C"/>
    <property type="match status" value="1"/>
</dbReference>
<dbReference type="Gene3D" id="3.55.50.30">
    <property type="match status" value="1"/>
</dbReference>
<keyword evidence="1" id="KW-1133">Transmembrane helix</keyword>
<feature type="domain" description="Protein FecR C-terminal" evidence="3">
    <location>
        <begin position="342"/>
        <end position="409"/>
    </location>
</feature>
<feature type="transmembrane region" description="Helical" evidence="1">
    <location>
        <begin position="89"/>
        <end position="110"/>
    </location>
</feature>
<keyword evidence="5" id="KW-1185">Reference proteome</keyword>
<sequence length="411" mass="45651">MSSDPQRLRYLFQRYLRDTGTPDELREFWTRFAELEEDDPVKQDLWRLWHDQPAGSRPEERDWDRMAQRIRRKTAVPEKRRASVVRRSVLRVAAAAAVLLLTGTGIYFLAYRKAIRPTAESHSGRQGPENDLAPGGNKAVLMLANGSAILLDSLQSGTLLLQGNAKVVKRQNGLVAYTAAGGVSGRQSAVGNGVLNTLRTPRGGQYGLILPDGTRVWLNAASSIRFPSVFGGKVREVELIGEAYFEVAHRTSGTRGNGENIPFIVKAGGMKVMVLGTHFNVNAYRDEAIVKTTLLRGSVRVSGNGQQRMLLPGQQARLDRAGKMVLVEDPDLEAIMAWKNGYFQFQSDSISTIMRQVSRWYNVDIDYQGGISQLFTGKVPRNVNVSTLLNILQSTGWVHFKIRDSTIVVEP</sequence>
<dbReference type="PANTHER" id="PTHR30273:SF2">
    <property type="entry name" value="PROTEIN FECR"/>
    <property type="match status" value="1"/>
</dbReference>
<evidence type="ECO:0000259" key="3">
    <source>
        <dbReference type="Pfam" id="PF16344"/>
    </source>
</evidence>
<dbReference type="InterPro" id="IPR012373">
    <property type="entry name" value="Ferrdict_sens_TM"/>
</dbReference>
<dbReference type="InterPro" id="IPR006860">
    <property type="entry name" value="FecR"/>
</dbReference>
<evidence type="ECO:0008006" key="6">
    <source>
        <dbReference type="Google" id="ProtNLM"/>
    </source>
</evidence>
<gene>
    <name evidence="4" type="ORF">GCM10023143_26480</name>
</gene>
<keyword evidence="1" id="KW-0812">Transmembrane</keyword>
<evidence type="ECO:0000313" key="4">
    <source>
        <dbReference type="EMBL" id="GAA4315234.1"/>
    </source>
</evidence>
<protein>
    <recommendedName>
        <fullName evidence="6">FecR family protein</fullName>
    </recommendedName>
</protein>